<reference evidence="2 3" key="1">
    <citation type="submission" date="2018-10" db="EMBL/GenBank/DDBJ databases">
        <title>Draft genome of Cortibacter populi DSM10536.</title>
        <authorList>
            <person name="Bernier A.-M."/>
            <person name="Bernard K."/>
        </authorList>
    </citation>
    <scope>NUCLEOTIDE SEQUENCE [LARGE SCALE GENOMIC DNA]</scope>
    <source>
        <strain evidence="2 3">DSM 105136</strain>
    </source>
</reference>
<feature type="domain" description="Insertion element IS402-like" evidence="1">
    <location>
        <begin position="22"/>
        <end position="54"/>
    </location>
</feature>
<dbReference type="EMBL" id="RDQO01000003">
    <property type="protein sequence ID" value="RMX06035.1"/>
    <property type="molecule type" value="Genomic_DNA"/>
</dbReference>
<dbReference type="AlphaFoldDB" id="A0A3M6QSM8"/>
<evidence type="ECO:0000313" key="3">
    <source>
        <dbReference type="Proteomes" id="UP000278006"/>
    </source>
</evidence>
<accession>A0A3M6QSM8</accession>
<dbReference type="InterPro" id="IPR025161">
    <property type="entry name" value="IS402-like_dom"/>
</dbReference>
<keyword evidence="3" id="KW-1185">Reference proteome</keyword>
<proteinExistence type="predicted"/>
<name>A0A3M6QSM8_9BURK</name>
<comment type="caution">
    <text evidence="2">The sequence shown here is derived from an EMBL/GenBank/DDBJ whole genome shotgun (WGS) entry which is preliminary data.</text>
</comment>
<evidence type="ECO:0000313" key="2">
    <source>
        <dbReference type="EMBL" id="RMX06035.1"/>
    </source>
</evidence>
<dbReference type="Proteomes" id="UP000278006">
    <property type="component" value="Unassembled WGS sequence"/>
</dbReference>
<evidence type="ECO:0000259" key="1">
    <source>
        <dbReference type="Pfam" id="PF13340"/>
    </source>
</evidence>
<sequence>MHRAHAARASGAGPAGLGTFSVLHLLSNACRWRMLPSSLPKWRTAHAYFQIWSEPDEETQVLDGRTQLCLAGEDPQAVEELREAAR</sequence>
<dbReference type="Pfam" id="PF13340">
    <property type="entry name" value="DUF4096"/>
    <property type="match status" value="1"/>
</dbReference>
<gene>
    <name evidence="2" type="ORF">D8I35_11250</name>
</gene>
<organism evidence="2 3">
    <name type="scientific">Corticibacter populi</name>
    <dbReference type="NCBI Taxonomy" id="1550736"/>
    <lineage>
        <taxon>Bacteria</taxon>
        <taxon>Pseudomonadati</taxon>
        <taxon>Pseudomonadota</taxon>
        <taxon>Betaproteobacteria</taxon>
        <taxon>Burkholderiales</taxon>
        <taxon>Comamonadaceae</taxon>
        <taxon>Corticibacter</taxon>
    </lineage>
</organism>
<protein>
    <submittedName>
        <fullName evidence="2">Transposase</fullName>
    </submittedName>
</protein>